<evidence type="ECO:0000313" key="8">
    <source>
        <dbReference type="Proteomes" id="UP000032680"/>
    </source>
</evidence>
<name>A0A0D6P785_9PROT</name>
<dbReference type="Pfam" id="PF03788">
    <property type="entry name" value="LrgA"/>
    <property type="match status" value="1"/>
</dbReference>
<dbReference type="InterPro" id="IPR005538">
    <property type="entry name" value="LrgA/CidA"/>
</dbReference>
<dbReference type="PANTHER" id="PTHR33931:SF2">
    <property type="entry name" value="HOLIN-LIKE PROTEIN CIDA"/>
    <property type="match status" value="1"/>
</dbReference>
<dbReference type="Proteomes" id="UP000032680">
    <property type="component" value="Unassembled WGS sequence"/>
</dbReference>
<dbReference type="AlphaFoldDB" id="A0A0D6P785"/>
<evidence type="ECO:0000256" key="4">
    <source>
        <dbReference type="ARBA" id="ARBA00022989"/>
    </source>
</evidence>
<dbReference type="RefSeq" id="WP_048861048.1">
    <property type="nucleotide sequence ID" value="NZ_BANB01000230.1"/>
</dbReference>
<dbReference type="GO" id="GO:0016787">
    <property type="term" value="F:hydrolase activity"/>
    <property type="evidence" value="ECO:0007669"/>
    <property type="project" value="UniProtKB-KW"/>
</dbReference>
<evidence type="ECO:0000256" key="3">
    <source>
        <dbReference type="ARBA" id="ARBA00022692"/>
    </source>
</evidence>
<reference evidence="7 8" key="1">
    <citation type="submission" date="2012-11" db="EMBL/GenBank/DDBJ databases">
        <title>Whole genome sequence of Acidisphaera rubrifaciens HS-AP3.</title>
        <authorList>
            <person name="Azuma Y."/>
            <person name="Higashiura N."/>
            <person name="Hirakawa H."/>
            <person name="Matsushita K."/>
        </authorList>
    </citation>
    <scope>NUCLEOTIDE SEQUENCE [LARGE SCALE GENOMIC DNA]</scope>
    <source>
        <strain evidence="7 8">HS-AP3</strain>
    </source>
</reference>
<comment type="subcellular location">
    <subcellularLocation>
        <location evidence="1">Cell membrane</location>
        <topology evidence="1">Multi-pass membrane protein</topology>
    </subcellularLocation>
</comment>
<dbReference type="OrthoDB" id="385012at2"/>
<comment type="caution">
    <text evidence="7">The sequence shown here is derived from an EMBL/GenBank/DDBJ whole genome shotgun (WGS) entry which is preliminary data.</text>
</comment>
<evidence type="ECO:0000256" key="2">
    <source>
        <dbReference type="ARBA" id="ARBA00022475"/>
    </source>
</evidence>
<protein>
    <submittedName>
        <fullName evidence="7">Murein hydrolase control protein LrgA</fullName>
    </submittedName>
</protein>
<sequence>MLPALTLLIACQFAGEVLVRAAHLTVPGPVIGLLLLIAILIARRGPGPSLRQTTDGLLRNMPLLFVPAGVGVVTQLGVLGRNFVPVACAILASTALGLLTTALVMQWLGRGTRPPDAPTAAGAVGEPGA</sequence>
<dbReference type="PANTHER" id="PTHR33931">
    <property type="entry name" value="HOLIN-LIKE PROTEIN CIDA-RELATED"/>
    <property type="match status" value="1"/>
</dbReference>
<keyword evidence="5 6" id="KW-0472">Membrane</keyword>
<organism evidence="7 8">
    <name type="scientific">Acidisphaera rubrifaciens HS-AP3</name>
    <dbReference type="NCBI Taxonomy" id="1231350"/>
    <lineage>
        <taxon>Bacteria</taxon>
        <taxon>Pseudomonadati</taxon>
        <taxon>Pseudomonadota</taxon>
        <taxon>Alphaproteobacteria</taxon>
        <taxon>Acetobacterales</taxon>
        <taxon>Acetobacteraceae</taxon>
        <taxon>Acidisphaera</taxon>
    </lineage>
</organism>
<feature type="transmembrane region" description="Helical" evidence="6">
    <location>
        <begin position="24"/>
        <end position="42"/>
    </location>
</feature>
<evidence type="ECO:0000256" key="6">
    <source>
        <dbReference type="SAM" id="Phobius"/>
    </source>
</evidence>
<evidence type="ECO:0000313" key="7">
    <source>
        <dbReference type="EMBL" id="GAN77073.1"/>
    </source>
</evidence>
<dbReference type="EMBL" id="BANB01000230">
    <property type="protein sequence ID" value="GAN77073.1"/>
    <property type="molecule type" value="Genomic_DNA"/>
</dbReference>
<evidence type="ECO:0000256" key="1">
    <source>
        <dbReference type="ARBA" id="ARBA00004651"/>
    </source>
</evidence>
<dbReference type="GO" id="GO:0005886">
    <property type="term" value="C:plasma membrane"/>
    <property type="evidence" value="ECO:0007669"/>
    <property type="project" value="UniProtKB-SubCell"/>
</dbReference>
<accession>A0A0D6P785</accession>
<proteinExistence type="predicted"/>
<feature type="transmembrane region" description="Helical" evidence="6">
    <location>
        <begin position="62"/>
        <end position="78"/>
    </location>
</feature>
<evidence type="ECO:0000256" key="5">
    <source>
        <dbReference type="ARBA" id="ARBA00023136"/>
    </source>
</evidence>
<feature type="transmembrane region" description="Helical" evidence="6">
    <location>
        <begin position="84"/>
        <end position="105"/>
    </location>
</feature>
<keyword evidence="3 6" id="KW-0812">Transmembrane</keyword>
<keyword evidence="4 6" id="KW-1133">Transmembrane helix</keyword>
<keyword evidence="7" id="KW-0378">Hydrolase</keyword>
<keyword evidence="2" id="KW-1003">Cell membrane</keyword>
<keyword evidence="8" id="KW-1185">Reference proteome</keyword>
<gene>
    <name evidence="7" type="ORF">Asru_0230_03</name>
</gene>